<gene>
    <name evidence="2" type="ORF">A4U43_C02F16960</name>
</gene>
<feature type="region of interest" description="Disordered" evidence="1">
    <location>
        <begin position="82"/>
        <end position="112"/>
    </location>
</feature>
<accession>A0A5P1FLL6</accession>
<evidence type="ECO:0000313" key="2">
    <source>
        <dbReference type="EMBL" id="ONK78307.1"/>
    </source>
</evidence>
<dbReference type="EMBL" id="CM007382">
    <property type="protein sequence ID" value="ONK78307.1"/>
    <property type="molecule type" value="Genomic_DNA"/>
</dbReference>
<reference evidence="3" key="1">
    <citation type="journal article" date="2017" name="Nat. Commun.">
        <title>The asparagus genome sheds light on the origin and evolution of a young Y chromosome.</title>
        <authorList>
            <person name="Harkess A."/>
            <person name="Zhou J."/>
            <person name="Xu C."/>
            <person name="Bowers J.E."/>
            <person name="Van der Hulst R."/>
            <person name="Ayyampalayam S."/>
            <person name="Mercati F."/>
            <person name="Riccardi P."/>
            <person name="McKain M.R."/>
            <person name="Kakrana A."/>
            <person name="Tang H."/>
            <person name="Ray J."/>
            <person name="Groenendijk J."/>
            <person name="Arikit S."/>
            <person name="Mathioni S.M."/>
            <person name="Nakano M."/>
            <person name="Shan H."/>
            <person name="Telgmann-Rauber A."/>
            <person name="Kanno A."/>
            <person name="Yue Z."/>
            <person name="Chen H."/>
            <person name="Li W."/>
            <person name="Chen Y."/>
            <person name="Xu X."/>
            <person name="Zhang Y."/>
            <person name="Luo S."/>
            <person name="Chen H."/>
            <person name="Gao J."/>
            <person name="Mao Z."/>
            <person name="Pires J.C."/>
            <person name="Luo M."/>
            <person name="Kudrna D."/>
            <person name="Wing R.A."/>
            <person name="Meyers B.C."/>
            <person name="Yi K."/>
            <person name="Kong H."/>
            <person name="Lavrijsen P."/>
            <person name="Sunseri F."/>
            <person name="Falavigna A."/>
            <person name="Ye Y."/>
            <person name="Leebens-Mack J.H."/>
            <person name="Chen G."/>
        </authorList>
    </citation>
    <scope>NUCLEOTIDE SEQUENCE [LARGE SCALE GENOMIC DNA]</scope>
    <source>
        <strain evidence="3">cv. DH0086</strain>
    </source>
</reference>
<feature type="region of interest" description="Disordered" evidence="1">
    <location>
        <begin position="28"/>
        <end position="58"/>
    </location>
</feature>
<dbReference type="AlphaFoldDB" id="A0A5P1FLL6"/>
<evidence type="ECO:0000256" key="1">
    <source>
        <dbReference type="SAM" id="MobiDB-lite"/>
    </source>
</evidence>
<organism evidence="2 3">
    <name type="scientific">Asparagus officinalis</name>
    <name type="common">Garden asparagus</name>
    <dbReference type="NCBI Taxonomy" id="4686"/>
    <lineage>
        <taxon>Eukaryota</taxon>
        <taxon>Viridiplantae</taxon>
        <taxon>Streptophyta</taxon>
        <taxon>Embryophyta</taxon>
        <taxon>Tracheophyta</taxon>
        <taxon>Spermatophyta</taxon>
        <taxon>Magnoliopsida</taxon>
        <taxon>Liliopsida</taxon>
        <taxon>Asparagales</taxon>
        <taxon>Asparagaceae</taxon>
        <taxon>Asparagoideae</taxon>
        <taxon>Asparagus</taxon>
    </lineage>
</organism>
<protein>
    <submittedName>
        <fullName evidence="2">Uncharacterized protein</fullName>
    </submittedName>
</protein>
<keyword evidence="3" id="KW-1185">Reference proteome</keyword>
<evidence type="ECO:0000313" key="3">
    <source>
        <dbReference type="Proteomes" id="UP000243459"/>
    </source>
</evidence>
<dbReference type="Gramene" id="ONK78307">
    <property type="protein sequence ID" value="ONK78307"/>
    <property type="gene ID" value="A4U43_C02F16960"/>
</dbReference>
<feature type="compositionally biased region" description="Basic and acidic residues" evidence="1">
    <location>
        <begin position="90"/>
        <end position="99"/>
    </location>
</feature>
<name>A0A5P1FLL6_ASPOF</name>
<proteinExistence type="predicted"/>
<dbReference type="Proteomes" id="UP000243459">
    <property type="component" value="Chromosome 2"/>
</dbReference>
<sequence length="112" mass="12065">MVTHTRVYILTPKLKSITKVKKKDKETLEIDPDGREVTDDGRGCGSRADGGGDEARGARVGASGVGVVADLENVELGAGTLAAGTFPRVRSQEAEDRCQFRYPQGRNRSEEC</sequence>
<feature type="compositionally biased region" description="Basic and acidic residues" evidence="1">
    <location>
        <begin position="28"/>
        <end position="42"/>
    </location>
</feature>